<gene>
    <name evidence="2" type="ORF">FSCOSCO3_A034561</name>
</gene>
<name>A0AAV1PNG3_SCOSC</name>
<evidence type="ECO:0000313" key="3">
    <source>
        <dbReference type="Proteomes" id="UP001314229"/>
    </source>
</evidence>
<organism evidence="2 3">
    <name type="scientific">Scomber scombrus</name>
    <name type="common">Atlantic mackerel</name>
    <name type="synonym">Scomber vernalis</name>
    <dbReference type="NCBI Taxonomy" id="13677"/>
    <lineage>
        <taxon>Eukaryota</taxon>
        <taxon>Metazoa</taxon>
        <taxon>Chordata</taxon>
        <taxon>Craniata</taxon>
        <taxon>Vertebrata</taxon>
        <taxon>Euteleostomi</taxon>
        <taxon>Actinopterygii</taxon>
        <taxon>Neopterygii</taxon>
        <taxon>Teleostei</taxon>
        <taxon>Neoteleostei</taxon>
        <taxon>Acanthomorphata</taxon>
        <taxon>Pelagiaria</taxon>
        <taxon>Scombriformes</taxon>
        <taxon>Scombridae</taxon>
        <taxon>Scomber</taxon>
    </lineage>
</organism>
<keyword evidence="2" id="KW-0238">DNA-binding</keyword>
<proteinExistence type="predicted"/>
<accession>A0AAV1PNG3</accession>
<comment type="caution">
    <text evidence="2">The sequence shown here is derived from an EMBL/GenBank/DDBJ whole genome shotgun (WGS) entry which is preliminary data.</text>
</comment>
<feature type="region of interest" description="Disordered" evidence="1">
    <location>
        <begin position="55"/>
        <end position="76"/>
    </location>
</feature>
<dbReference type="Proteomes" id="UP001314229">
    <property type="component" value="Unassembled WGS sequence"/>
</dbReference>
<protein>
    <submittedName>
        <fullName evidence="2">Homeobox protein Hox-B4a</fullName>
    </submittedName>
</protein>
<keyword evidence="2" id="KW-0371">Homeobox</keyword>
<keyword evidence="3" id="KW-1185">Reference proteome</keyword>
<sequence>MGMDGSQNCAFYSGISAGIISGQQYLSAVAPCLSLSIRLQEFLGAFWKPFSSIQTPGNKRKSLGQIAGDRWRDTVT</sequence>
<evidence type="ECO:0000313" key="2">
    <source>
        <dbReference type="EMBL" id="CAK6973063.1"/>
    </source>
</evidence>
<reference evidence="2 3" key="1">
    <citation type="submission" date="2024-01" db="EMBL/GenBank/DDBJ databases">
        <authorList>
            <person name="Alioto T."/>
            <person name="Alioto T."/>
            <person name="Gomez Garrido J."/>
        </authorList>
    </citation>
    <scope>NUCLEOTIDE SEQUENCE [LARGE SCALE GENOMIC DNA]</scope>
</reference>
<dbReference type="EMBL" id="CAWUFR010000221">
    <property type="protein sequence ID" value="CAK6973063.1"/>
    <property type="molecule type" value="Genomic_DNA"/>
</dbReference>
<evidence type="ECO:0000256" key="1">
    <source>
        <dbReference type="SAM" id="MobiDB-lite"/>
    </source>
</evidence>
<dbReference type="AlphaFoldDB" id="A0AAV1PNG3"/>
<dbReference type="GO" id="GO:0003677">
    <property type="term" value="F:DNA binding"/>
    <property type="evidence" value="ECO:0007669"/>
    <property type="project" value="UniProtKB-KW"/>
</dbReference>